<feature type="compositionally biased region" description="Basic and acidic residues" evidence="1">
    <location>
        <begin position="159"/>
        <end position="171"/>
    </location>
</feature>
<evidence type="ECO:0000313" key="3">
    <source>
        <dbReference type="Proteomes" id="UP001157418"/>
    </source>
</evidence>
<gene>
    <name evidence="2" type="ORF">LVIROSA_LOCUS26340</name>
</gene>
<sequence>MNVDNPINLGLESNISKETVGHQDSKERQIEFENINANDQINLALLGSNIEETIGKKNLYGNVECKNLVKGGEGNVECKNLVEGGKMIVREEKTMEGNIVEKAVGDNTYESSIVTLKHNPKGINIVEKTIGDNIDETSTVTPKHNPKDEEVEGNEEQILDEKGKKGQNVDERGKRKVTNPCIYRSFFVNRVTDLSEKVSTEQEIVTEIVFRHAQDKNSMEMVFETKYGDIMVRVHFEEKLLDSSIPFVE</sequence>
<dbReference type="AlphaFoldDB" id="A0AAU9NQJ2"/>
<comment type="caution">
    <text evidence="2">The sequence shown here is derived from an EMBL/GenBank/DDBJ whole genome shotgun (WGS) entry which is preliminary data.</text>
</comment>
<feature type="compositionally biased region" description="Acidic residues" evidence="1">
    <location>
        <begin position="149"/>
        <end position="158"/>
    </location>
</feature>
<protein>
    <submittedName>
        <fullName evidence="2">Uncharacterized protein</fullName>
    </submittedName>
</protein>
<dbReference type="EMBL" id="CAKMRJ010005412">
    <property type="protein sequence ID" value="CAH1440186.1"/>
    <property type="molecule type" value="Genomic_DNA"/>
</dbReference>
<proteinExistence type="predicted"/>
<evidence type="ECO:0000313" key="2">
    <source>
        <dbReference type="EMBL" id="CAH1440186.1"/>
    </source>
</evidence>
<keyword evidence="3" id="KW-1185">Reference proteome</keyword>
<reference evidence="2 3" key="1">
    <citation type="submission" date="2022-01" db="EMBL/GenBank/DDBJ databases">
        <authorList>
            <person name="Xiong W."/>
            <person name="Schranz E."/>
        </authorList>
    </citation>
    <scope>NUCLEOTIDE SEQUENCE [LARGE SCALE GENOMIC DNA]</scope>
</reference>
<organism evidence="2 3">
    <name type="scientific">Lactuca virosa</name>
    <dbReference type="NCBI Taxonomy" id="75947"/>
    <lineage>
        <taxon>Eukaryota</taxon>
        <taxon>Viridiplantae</taxon>
        <taxon>Streptophyta</taxon>
        <taxon>Embryophyta</taxon>
        <taxon>Tracheophyta</taxon>
        <taxon>Spermatophyta</taxon>
        <taxon>Magnoliopsida</taxon>
        <taxon>eudicotyledons</taxon>
        <taxon>Gunneridae</taxon>
        <taxon>Pentapetalae</taxon>
        <taxon>asterids</taxon>
        <taxon>campanulids</taxon>
        <taxon>Asterales</taxon>
        <taxon>Asteraceae</taxon>
        <taxon>Cichorioideae</taxon>
        <taxon>Cichorieae</taxon>
        <taxon>Lactucinae</taxon>
        <taxon>Lactuca</taxon>
    </lineage>
</organism>
<dbReference type="Proteomes" id="UP001157418">
    <property type="component" value="Unassembled WGS sequence"/>
</dbReference>
<evidence type="ECO:0000256" key="1">
    <source>
        <dbReference type="SAM" id="MobiDB-lite"/>
    </source>
</evidence>
<accession>A0AAU9NQJ2</accession>
<name>A0AAU9NQJ2_9ASTR</name>
<feature type="region of interest" description="Disordered" evidence="1">
    <location>
        <begin position="135"/>
        <end position="171"/>
    </location>
</feature>